<dbReference type="EMBL" id="JAEKJZ010000002">
    <property type="protein sequence ID" value="MBN9671547.1"/>
    <property type="molecule type" value="Genomic_DNA"/>
</dbReference>
<sequence length="87" mass="10316">MSEDHTFSEKQLTFLQLFHIAARYDCLCILDYYCMNEFDHDRVTSLTDDERVRLVELAEREIFAEAIEKGYRPNRVSSEVQYNGLLC</sequence>
<evidence type="ECO:0000313" key="1">
    <source>
        <dbReference type="EMBL" id="MBN9671547.1"/>
    </source>
</evidence>
<name>A0A939J4F2_9HYPH</name>
<dbReference type="RefSeq" id="WP_207141367.1">
    <property type="nucleotide sequence ID" value="NZ_JAEKJZ010000002.1"/>
</dbReference>
<protein>
    <submittedName>
        <fullName evidence="1">Uncharacterized protein</fullName>
    </submittedName>
</protein>
<accession>A0A939J4F2</accession>
<organism evidence="1 2">
    <name type="scientific">Roseibium aggregatum</name>
    <dbReference type="NCBI Taxonomy" id="187304"/>
    <lineage>
        <taxon>Bacteria</taxon>
        <taxon>Pseudomonadati</taxon>
        <taxon>Pseudomonadota</taxon>
        <taxon>Alphaproteobacteria</taxon>
        <taxon>Hyphomicrobiales</taxon>
        <taxon>Stappiaceae</taxon>
        <taxon>Roseibium</taxon>
    </lineage>
</organism>
<dbReference type="AlphaFoldDB" id="A0A939J4F2"/>
<proteinExistence type="predicted"/>
<comment type="caution">
    <text evidence="1">The sequence shown here is derived from an EMBL/GenBank/DDBJ whole genome shotgun (WGS) entry which is preliminary data.</text>
</comment>
<gene>
    <name evidence="1" type="ORF">JF539_14450</name>
</gene>
<dbReference type="Proteomes" id="UP000664096">
    <property type="component" value="Unassembled WGS sequence"/>
</dbReference>
<evidence type="ECO:0000313" key="2">
    <source>
        <dbReference type="Proteomes" id="UP000664096"/>
    </source>
</evidence>
<reference evidence="1" key="1">
    <citation type="submission" date="2020-12" db="EMBL/GenBank/DDBJ databases">
        <title>Oil enriched cultivation method for isolating marine PHA-producing bacteria.</title>
        <authorList>
            <person name="Zheng W."/>
            <person name="Yu S."/>
            <person name="Huang Y."/>
        </authorList>
    </citation>
    <scope>NUCLEOTIDE SEQUENCE</scope>
    <source>
        <strain evidence="1">SY-2-12</strain>
    </source>
</reference>